<evidence type="ECO:0000256" key="3">
    <source>
        <dbReference type="ARBA" id="ARBA00022695"/>
    </source>
</evidence>
<dbReference type="AlphaFoldDB" id="A0A829LTJ3"/>
<dbReference type="EMBL" id="AYHA01000130">
    <property type="protein sequence ID" value="ESS00960.1"/>
    <property type="molecule type" value="Genomic_DNA"/>
</dbReference>
<keyword evidence="3" id="KW-0548">Nucleotidyltransferase</keyword>
<sequence length="482" mass="54031">MQFWQSKTGSWNLHGPACRIVTLKPFIIISIFTNAHSHIVIECKQKFEEGSKMDCSEEPRGIFLVIDNKSFYATVECTMRGLDPLTTPLVVMSEAENTNGGLVLASSPMAKKLYGISNVNRQRDLPHDNHLIVVPPRMNTYIEKNIEVNNIYREFVADEDLLPYSIDESILDITHSWKLFGDDPIAVVKKIQKTVHDRLKLVTTVGVGENPLQAKIALDVYAKHDPRFIGEITYDTVKKKIWSIPKITDAWGINERTAKRLARLGIHSMAELAHADPFILKEKMGVIGAQLYASAWRIDRTDLAEEVLPKDKSLGNSQVLPHDYTRAEEIEVVIREIGSQVASRLRAHDKQAGGVYLSIGYSLSTPTEETGFAHSLKLSDSTVDSNLINGQLLYLFYTYWDGVSPVRRISVAATRLADRYGEQLDLFNPPKYDMVKLEDTVDAIRKRFGKTSIMRASSLEKGGTFIERSQLVGGHAGGQSLE</sequence>
<protein>
    <submittedName>
        <fullName evidence="7">Type VI secretion protein ImpB</fullName>
    </submittedName>
</protein>
<dbReference type="Pfam" id="PF00817">
    <property type="entry name" value="IMS"/>
    <property type="match status" value="1"/>
</dbReference>
<name>A0A829LTJ3_LIMFE</name>
<dbReference type="InterPro" id="IPR001126">
    <property type="entry name" value="UmuC"/>
</dbReference>
<reference evidence="8" key="1">
    <citation type="submission" date="2013-10" db="EMBL/GenBank/DDBJ databases">
        <title>Draft genome sequence of Lactobacillus fermentum NB-22.</title>
        <authorList>
            <person name="Chaplin A.V."/>
            <person name="Shkoporov A.N."/>
            <person name="Khokhlova E.V."/>
            <person name="Efimov B.A."/>
            <person name="Kafarskaia L.I."/>
        </authorList>
    </citation>
    <scope>NUCLEOTIDE SEQUENCE [LARGE SCALE GENOMIC DNA]</scope>
    <source>
        <strain evidence="8">NB-22</strain>
    </source>
</reference>
<organism evidence="7 8">
    <name type="scientific">Limosilactobacillus fermentum NB-22</name>
    <dbReference type="NCBI Taxonomy" id="1408443"/>
    <lineage>
        <taxon>Bacteria</taxon>
        <taxon>Bacillati</taxon>
        <taxon>Bacillota</taxon>
        <taxon>Bacilli</taxon>
        <taxon>Lactobacillales</taxon>
        <taxon>Lactobacillaceae</taxon>
        <taxon>Limosilactobacillus</taxon>
    </lineage>
</organism>
<dbReference type="InterPro" id="IPR050116">
    <property type="entry name" value="DNA_polymerase-Y"/>
</dbReference>
<dbReference type="Gene3D" id="3.40.1170.60">
    <property type="match status" value="1"/>
</dbReference>
<evidence type="ECO:0000256" key="1">
    <source>
        <dbReference type="ARBA" id="ARBA00010945"/>
    </source>
</evidence>
<proteinExistence type="inferred from homology"/>
<dbReference type="GO" id="GO:0009432">
    <property type="term" value="P:SOS response"/>
    <property type="evidence" value="ECO:0007669"/>
    <property type="project" value="TreeGrafter"/>
</dbReference>
<dbReference type="PANTHER" id="PTHR11076:SF35">
    <property type="entry name" value="DNA REPAIR PROTEIN HOMOLOG YOBH"/>
    <property type="match status" value="1"/>
</dbReference>
<dbReference type="Gene3D" id="3.30.1490.100">
    <property type="entry name" value="DNA polymerase, Y-family, little finger domain"/>
    <property type="match status" value="1"/>
</dbReference>
<dbReference type="Proteomes" id="UP000018412">
    <property type="component" value="Unassembled WGS sequence"/>
</dbReference>
<accession>A0A829LTJ3</accession>
<evidence type="ECO:0000313" key="7">
    <source>
        <dbReference type="EMBL" id="ESS00960.1"/>
    </source>
</evidence>
<keyword evidence="4" id="KW-0235">DNA replication</keyword>
<dbReference type="Gene3D" id="3.30.70.270">
    <property type="match status" value="1"/>
</dbReference>
<comment type="similarity">
    <text evidence="1">Belongs to the DNA polymerase type-Y family.</text>
</comment>
<reference evidence="7 8" key="2">
    <citation type="journal article" date="2015" name="Genome Announc.">
        <title>Draft Genome Sequence of Lactobacillus fermentum NB-22.</title>
        <authorList>
            <person name="Chaplin A.V."/>
            <person name="Shkoporov A.N."/>
            <person name="Efimov B.A."/>
            <person name="Pikina A.P."/>
            <person name="Borisova O.Y."/>
            <person name="Gladko I.A."/>
            <person name="Postnikova E.A."/>
            <person name="Lordkipanidze A.E."/>
            <person name="Kafarskaia L.I."/>
        </authorList>
    </citation>
    <scope>NUCLEOTIDE SEQUENCE [LARGE SCALE GENOMIC DNA]</scope>
    <source>
        <strain evidence="7 8">NB-22</strain>
    </source>
</reference>
<dbReference type="GO" id="GO:0006281">
    <property type="term" value="P:DNA repair"/>
    <property type="evidence" value="ECO:0007669"/>
    <property type="project" value="InterPro"/>
</dbReference>
<dbReference type="GO" id="GO:0003887">
    <property type="term" value="F:DNA-directed DNA polymerase activity"/>
    <property type="evidence" value="ECO:0007669"/>
    <property type="project" value="UniProtKB-KW"/>
</dbReference>
<dbReference type="InterPro" id="IPR043502">
    <property type="entry name" value="DNA/RNA_pol_sf"/>
</dbReference>
<evidence type="ECO:0000313" key="8">
    <source>
        <dbReference type="Proteomes" id="UP000018412"/>
    </source>
</evidence>
<dbReference type="GO" id="GO:0003684">
    <property type="term" value="F:damaged DNA binding"/>
    <property type="evidence" value="ECO:0007669"/>
    <property type="project" value="InterPro"/>
</dbReference>
<feature type="domain" description="UmuC" evidence="6">
    <location>
        <begin position="63"/>
        <end position="254"/>
    </location>
</feature>
<dbReference type="Pfam" id="PF11799">
    <property type="entry name" value="IMS_C"/>
    <property type="match status" value="1"/>
</dbReference>
<dbReference type="Gene3D" id="1.10.150.20">
    <property type="entry name" value="5' to 3' exonuclease, C-terminal subdomain"/>
    <property type="match status" value="1"/>
</dbReference>
<keyword evidence="5" id="KW-0239">DNA-directed DNA polymerase</keyword>
<dbReference type="InterPro" id="IPR036775">
    <property type="entry name" value="DNA_pol_Y-fam_lit_finger_sf"/>
</dbReference>
<dbReference type="PANTHER" id="PTHR11076">
    <property type="entry name" value="DNA REPAIR POLYMERASE UMUC / TRANSFERASE FAMILY MEMBER"/>
    <property type="match status" value="1"/>
</dbReference>
<dbReference type="CDD" id="cd01700">
    <property type="entry name" value="PolY_Pol_V_umuC"/>
    <property type="match status" value="1"/>
</dbReference>
<dbReference type="InterPro" id="IPR043128">
    <property type="entry name" value="Rev_trsase/Diguanyl_cyclase"/>
</dbReference>
<evidence type="ECO:0000259" key="6">
    <source>
        <dbReference type="PROSITE" id="PS50173"/>
    </source>
</evidence>
<evidence type="ECO:0000256" key="4">
    <source>
        <dbReference type="ARBA" id="ARBA00022705"/>
    </source>
</evidence>
<keyword evidence="2" id="KW-0515">Mutator protein</keyword>
<gene>
    <name evidence="7" type="ORF">NB22_07265</name>
</gene>
<dbReference type="InterPro" id="IPR017961">
    <property type="entry name" value="DNA_pol_Y-fam_little_finger"/>
</dbReference>
<dbReference type="SUPFAM" id="SSF100879">
    <property type="entry name" value="Lesion bypass DNA polymerase (Y-family), little finger domain"/>
    <property type="match status" value="1"/>
</dbReference>
<keyword evidence="5" id="KW-0808">Transferase</keyword>
<comment type="caution">
    <text evidence="7">The sequence shown here is derived from an EMBL/GenBank/DDBJ whole genome shotgun (WGS) entry which is preliminary data.</text>
</comment>
<dbReference type="PROSITE" id="PS50173">
    <property type="entry name" value="UMUC"/>
    <property type="match status" value="1"/>
</dbReference>
<dbReference type="GO" id="GO:0042276">
    <property type="term" value="P:error-prone translesion synthesis"/>
    <property type="evidence" value="ECO:0007669"/>
    <property type="project" value="TreeGrafter"/>
</dbReference>
<dbReference type="SUPFAM" id="SSF56672">
    <property type="entry name" value="DNA/RNA polymerases"/>
    <property type="match status" value="1"/>
</dbReference>
<dbReference type="GO" id="GO:0006260">
    <property type="term" value="P:DNA replication"/>
    <property type="evidence" value="ECO:0007669"/>
    <property type="project" value="UniProtKB-KW"/>
</dbReference>
<dbReference type="GO" id="GO:0005829">
    <property type="term" value="C:cytosol"/>
    <property type="evidence" value="ECO:0007669"/>
    <property type="project" value="TreeGrafter"/>
</dbReference>
<evidence type="ECO:0000256" key="5">
    <source>
        <dbReference type="ARBA" id="ARBA00022932"/>
    </source>
</evidence>
<evidence type="ECO:0000256" key="2">
    <source>
        <dbReference type="ARBA" id="ARBA00022457"/>
    </source>
</evidence>